<dbReference type="Gene3D" id="3.40.50.2000">
    <property type="entry name" value="Glycogen Phosphorylase B"/>
    <property type="match status" value="2"/>
</dbReference>
<dbReference type="Pfam" id="PF13692">
    <property type="entry name" value="Glyco_trans_1_4"/>
    <property type="match status" value="1"/>
</dbReference>
<comment type="caution">
    <text evidence="2">The sequence shown here is derived from an EMBL/GenBank/DDBJ whole genome shotgun (WGS) entry which is preliminary data.</text>
</comment>
<evidence type="ECO:0000313" key="2">
    <source>
        <dbReference type="EMBL" id="MEJ5977779.1"/>
    </source>
</evidence>
<accession>A0ABU8RYI1</accession>
<name>A0ABU8RYI1_9SPHN</name>
<protein>
    <submittedName>
        <fullName evidence="2">Glycosyltransferase family 4 protein</fullName>
    </submittedName>
</protein>
<dbReference type="InterPro" id="IPR050194">
    <property type="entry name" value="Glycosyltransferase_grp1"/>
</dbReference>
<dbReference type="CDD" id="cd03823">
    <property type="entry name" value="GT4_ExpE7-like"/>
    <property type="match status" value="1"/>
</dbReference>
<dbReference type="Proteomes" id="UP001361239">
    <property type="component" value="Unassembled WGS sequence"/>
</dbReference>
<reference evidence="2 3" key="1">
    <citation type="submission" date="2024-03" db="EMBL/GenBank/DDBJ databases">
        <authorList>
            <person name="Jo J.-H."/>
        </authorList>
    </citation>
    <scope>NUCLEOTIDE SEQUENCE [LARGE SCALE GENOMIC DNA]</scope>
    <source>
        <strain evidence="2 3">PS1R-30</strain>
    </source>
</reference>
<evidence type="ECO:0000313" key="3">
    <source>
        <dbReference type="Proteomes" id="UP001361239"/>
    </source>
</evidence>
<dbReference type="PANTHER" id="PTHR45947:SF13">
    <property type="entry name" value="TRANSFERASE"/>
    <property type="match status" value="1"/>
</dbReference>
<evidence type="ECO:0000259" key="1">
    <source>
        <dbReference type="Pfam" id="PF13579"/>
    </source>
</evidence>
<organism evidence="2 3">
    <name type="scientific">Novosphingobium anseongense</name>
    <dbReference type="NCBI Taxonomy" id="3133436"/>
    <lineage>
        <taxon>Bacteria</taxon>
        <taxon>Pseudomonadati</taxon>
        <taxon>Pseudomonadota</taxon>
        <taxon>Alphaproteobacteria</taxon>
        <taxon>Sphingomonadales</taxon>
        <taxon>Sphingomonadaceae</taxon>
        <taxon>Novosphingobium</taxon>
    </lineage>
</organism>
<dbReference type="EMBL" id="JBBHJZ010000003">
    <property type="protein sequence ID" value="MEJ5977779.1"/>
    <property type="molecule type" value="Genomic_DNA"/>
</dbReference>
<dbReference type="RefSeq" id="WP_339587734.1">
    <property type="nucleotide sequence ID" value="NZ_JBBHJZ010000003.1"/>
</dbReference>
<dbReference type="Pfam" id="PF13579">
    <property type="entry name" value="Glyco_trans_4_4"/>
    <property type="match status" value="1"/>
</dbReference>
<gene>
    <name evidence="2" type="ORF">WG901_14110</name>
</gene>
<sequence>MRILMISSLYPPFVRGGAEICAHNLATWLAGEGHEVSVLTTTPDPAQETWGAIEDGCRIYRVSPPRAYSPFDAGDAPGWKKPLWHLQDLFDPRNVALMDRVLDDVRPDFVNIQYIQGLGYNAMTAIGRRGIPAVFTLHDLGLTCVRMSMFVDGKECNGLCTPCRASAGVKMRYLRSMEHLGFISPSTANLQKLQSFQPVGEYPCHRVLNPNEYPSPTVGREEADTVRLLYVGRLHSSKGVQVLLEALDGLDPALDFTLDILGSGPDEAEWRARYGDKPWARFAGHVSLQDVADRMENSDLLLVPSIWNENSPGVIIQALIQGLPVMGSDKGGIPELVQHGENGLLVEAGSVSAWRTAIAGLLADPAQLAPLRANALAATGRFAKTTLSHEALSVFEKILAGAPEAIRAQPLAGVHA</sequence>
<dbReference type="SUPFAM" id="SSF53756">
    <property type="entry name" value="UDP-Glycosyltransferase/glycogen phosphorylase"/>
    <property type="match status" value="1"/>
</dbReference>
<dbReference type="InterPro" id="IPR028098">
    <property type="entry name" value="Glyco_trans_4-like_N"/>
</dbReference>
<keyword evidence="3" id="KW-1185">Reference proteome</keyword>
<feature type="domain" description="Glycosyltransferase subfamily 4-like N-terminal" evidence="1">
    <location>
        <begin position="16"/>
        <end position="142"/>
    </location>
</feature>
<proteinExistence type="predicted"/>
<dbReference type="PANTHER" id="PTHR45947">
    <property type="entry name" value="SULFOQUINOVOSYL TRANSFERASE SQD2"/>
    <property type="match status" value="1"/>
</dbReference>